<dbReference type="GO" id="GO:0031625">
    <property type="term" value="F:ubiquitin protein ligase binding"/>
    <property type="evidence" value="ECO:0007669"/>
    <property type="project" value="TreeGrafter"/>
</dbReference>
<gene>
    <name evidence="3" type="ORF">K461DRAFT_284132</name>
</gene>
<dbReference type="Proteomes" id="UP000799439">
    <property type="component" value="Unassembled WGS sequence"/>
</dbReference>
<dbReference type="GO" id="GO:0005829">
    <property type="term" value="C:cytosol"/>
    <property type="evidence" value="ECO:0007669"/>
    <property type="project" value="TreeGrafter"/>
</dbReference>
<evidence type="ECO:0000256" key="1">
    <source>
        <dbReference type="SAM" id="MobiDB-lite"/>
    </source>
</evidence>
<dbReference type="Pfam" id="PF13002">
    <property type="entry name" value="LDB19"/>
    <property type="match status" value="1"/>
</dbReference>
<dbReference type="PANTHER" id="PTHR11188">
    <property type="entry name" value="ARRESTIN DOMAIN CONTAINING PROTEIN"/>
    <property type="match status" value="1"/>
</dbReference>
<dbReference type="AlphaFoldDB" id="A0A9P4MLN9"/>
<feature type="domain" description="LDB19 N-terminal" evidence="2">
    <location>
        <begin position="77"/>
        <end position="251"/>
    </location>
</feature>
<protein>
    <recommendedName>
        <fullName evidence="2">LDB19 N-terminal domain-containing protein</fullName>
    </recommendedName>
</protein>
<accession>A0A9P4MLN9</accession>
<dbReference type="GO" id="GO:0030674">
    <property type="term" value="F:protein-macromolecule adaptor activity"/>
    <property type="evidence" value="ECO:0007669"/>
    <property type="project" value="TreeGrafter"/>
</dbReference>
<dbReference type="InterPro" id="IPR050357">
    <property type="entry name" value="Arrestin_domain-protein"/>
</dbReference>
<evidence type="ECO:0000313" key="3">
    <source>
        <dbReference type="EMBL" id="KAF2157557.1"/>
    </source>
</evidence>
<comment type="caution">
    <text evidence="3">The sequence shown here is derived from an EMBL/GenBank/DDBJ whole genome shotgun (WGS) entry which is preliminary data.</text>
</comment>
<evidence type="ECO:0000313" key="4">
    <source>
        <dbReference type="Proteomes" id="UP000799439"/>
    </source>
</evidence>
<name>A0A9P4MLN9_9PEZI</name>
<keyword evidence="4" id="KW-1185">Reference proteome</keyword>
<feature type="region of interest" description="Disordered" evidence="1">
    <location>
        <begin position="1"/>
        <end position="31"/>
    </location>
</feature>
<reference evidence="3" key="1">
    <citation type="journal article" date="2020" name="Stud. Mycol.">
        <title>101 Dothideomycetes genomes: a test case for predicting lifestyles and emergence of pathogens.</title>
        <authorList>
            <person name="Haridas S."/>
            <person name="Albert R."/>
            <person name="Binder M."/>
            <person name="Bloem J."/>
            <person name="Labutti K."/>
            <person name="Salamov A."/>
            <person name="Andreopoulos B."/>
            <person name="Baker S."/>
            <person name="Barry K."/>
            <person name="Bills G."/>
            <person name="Bluhm B."/>
            <person name="Cannon C."/>
            <person name="Castanera R."/>
            <person name="Culley D."/>
            <person name="Daum C."/>
            <person name="Ezra D."/>
            <person name="Gonzalez J."/>
            <person name="Henrissat B."/>
            <person name="Kuo A."/>
            <person name="Liang C."/>
            <person name="Lipzen A."/>
            <person name="Lutzoni F."/>
            <person name="Magnuson J."/>
            <person name="Mondo S."/>
            <person name="Nolan M."/>
            <person name="Ohm R."/>
            <person name="Pangilinan J."/>
            <person name="Park H.-J."/>
            <person name="Ramirez L."/>
            <person name="Alfaro M."/>
            <person name="Sun H."/>
            <person name="Tritt A."/>
            <person name="Yoshinaga Y."/>
            <person name="Zwiers L.-H."/>
            <person name="Turgeon B."/>
            <person name="Goodwin S."/>
            <person name="Spatafora J."/>
            <person name="Crous P."/>
            <person name="Grigoriev I."/>
        </authorList>
    </citation>
    <scope>NUCLEOTIDE SEQUENCE</scope>
    <source>
        <strain evidence="3">CBS 260.36</strain>
    </source>
</reference>
<sequence>MEHFKRPVLGKKHSSDSRSQKSRPSSPAPHNHVTFELITESPPVLFLDDAQRSTGSLYSVNLHMTVKNRPVSLKTMTLKLESVSTTKRPVVEKCKACANQVTLIKDWTLVSEKTTYQPGVYEFPASHLLPGHLPATTHGSIGSVEYRLVAKAESDALEVFEQTKPLEIKRAIRPGPEKNSVRIFPPTNLTLNVTLPSIVHPMGDFNVLARMSGLTTVNNDTQTRWRLRKLDWRIEERETTISPACAKHAAKIGGDGKGIAHEHTRIIGEQEVKGGWKTDFDAGEVEGEFVCSINSARKPNLDVASSNGLKITHALVLEMIISEEWATNKKPKSATPTGVARVLRTQFNLVVTERAGMGIAWDDEMPPLYEDVPASPPAYLQHLPFGLSCQKTFVFDAR</sequence>
<dbReference type="Gene3D" id="2.60.40.640">
    <property type="match status" value="1"/>
</dbReference>
<evidence type="ECO:0000259" key="2">
    <source>
        <dbReference type="Pfam" id="PF13002"/>
    </source>
</evidence>
<dbReference type="InterPro" id="IPR014752">
    <property type="entry name" value="Arrestin-like_C"/>
</dbReference>
<proteinExistence type="predicted"/>
<dbReference type="EMBL" id="ML996081">
    <property type="protein sequence ID" value="KAF2157557.1"/>
    <property type="molecule type" value="Genomic_DNA"/>
</dbReference>
<dbReference type="OrthoDB" id="3832628at2759"/>
<dbReference type="PANTHER" id="PTHR11188:SF76">
    <property type="entry name" value="PROTEIN LDB19"/>
    <property type="match status" value="1"/>
</dbReference>
<feature type="compositionally biased region" description="Basic residues" evidence="1">
    <location>
        <begin position="1"/>
        <end position="12"/>
    </location>
</feature>
<dbReference type="GO" id="GO:0070086">
    <property type="term" value="P:ubiquitin-dependent endocytosis"/>
    <property type="evidence" value="ECO:0007669"/>
    <property type="project" value="TreeGrafter"/>
</dbReference>
<organism evidence="3 4">
    <name type="scientific">Myriangium duriaei CBS 260.36</name>
    <dbReference type="NCBI Taxonomy" id="1168546"/>
    <lineage>
        <taxon>Eukaryota</taxon>
        <taxon>Fungi</taxon>
        <taxon>Dikarya</taxon>
        <taxon>Ascomycota</taxon>
        <taxon>Pezizomycotina</taxon>
        <taxon>Dothideomycetes</taxon>
        <taxon>Dothideomycetidae</taxon>
        <taxon>Myriangiales</taxon>
        <taxon>Myriangiaceae</taxon>
        <taxon>Myriangium</taxon>
    </lineage>
</organism>
<dbReference type="InterPro" id="IPR024391">
    <property type="entry name" value="LDB19_N"/>
</dbReference>
<dbReference type="GO" id="GO:0005886">
    <property type="term" value="C:plasma membrane"/>
    <property type="evidence" value="ECO:0007669"/>
    <property type="project" value="TreeGrafter"/>
</dbReference>